<dbReference type="InterPro" id="IPR027417">
    <property type="entry name" value="P-loop_NTPase"/>
</dbReference>
<comment type="subcellular location">
    <subcellularLocation>
        <location evidence="1">Chromosome</location>
        <location evidence="1">Telomere</location>
    </subcellularLocation>
</comment>
<evidence type="ECO:0000256" key="6">
    <source>
        <dbReference type="SAM" id="MobiDB-lite"/>
    </source>
</evidence>
<keyword evidence="4" id="KW-0158">Chromosome</keyword>
<keyword evidence="9" id="KW-1185">Reference proteome</keyword>
<dbReference type="Proteomes" id="UP000593571">
    <property type="component" value="Unassembled WGS sequence"/>
</dbReference>
<dbReference type="Gene3D" id="3.40.50.300">
    <property type="entry name" value="P-loop containing nucleotide triphosphate hydrolases"/>
    <property type="match status" value="1"/>
</dbReference>
<keyword evidence="5" id="KW-0175">Coiled coil</keyword>
<evidence type="ECO:0000313" key="8">
    <source>
        <dbReference type="EMBL" id="KAF6487530.1"/>
    </source>
</evidence>
<name>A0A7J8ITH1_ROUAE</name>
<dbReference type="EMBL" id="JACASE010000003">
    <property type="protein sequence ID" value="KAF6487530.1"/>
    <property type="molecule type" value="Genomic_DNA"/>
</dbReference>
<dbReference type="GO" id="GO:0016887">
    <property type="term" value="F:ATP hydrolysis activity"/>
    <property type="evidence" value="ECO:0007669"/>
    <property type="project" value="InterPro"/>
</dbReference>
<proteinExistence type="inferred from homology"/>
<evidence type="ECO:0000256" key="3">
    <source>
        <dbReference type="ARBA" id="ARBA00018687"/>
    </source>
</evidence>
<evidence type="ECO:0000313" key="9">
    <source>
        <dbReference type="Proteomes" id="UP000593571"/>
    </source>
</evidence>
<sequence length="127" mass="13342">MATPSRKTSTPTPLASKRVPPRDPSSEVPSKRRTSAPPAPPLPSSGPFVEGSIVRIAMENFLTYDICEVCPGPHLNMIIGANGTGKSSIVCAICLGLAGKPAFMGRADKVGFFVKRGCSKGMVEIEL</sequence>
<comment type="caution">
    <text evidence="8">The sequence shown here is derived from an EMBL/GenBank/DDBJ whole genome shotgun (WGS) entry which is preliminary data.</text>
</comment>
<reference evidence="8 9" key="1">
    <citation type="journal article" date="2020" name="Nature">
        <title>Six reference-quality genomes reveal evolution of bat adaptations.</title>
        <authorList>
            <person name="Jebb D."/>
            <person name="Huang Z."/>
            <person name="Pippel M."/>
            <person name="Hughes G.M."/>
            <person name="Lavrichenko K."/>
            <person name="Devanna P."/>
            <person name="Winkler S."/>
            <person name="Jermiin L.S."/>
            <person name="Skirmuntt E.C."/>
            <person name="Katzourakis A."/>
            <person name="Burkitt-Gray L."/>
            <person name="Ray D.A."/>
            <person name="Sullivan K.A.M."/>
            <person name="Roscito J.G."/>
            <person name="Kirilenko B.M."/>
            <person name="Davalos L.M."/>
            <person name="Corthals A.P."/>
            <person name="Power M.L."/>
            <person name="Jones G."/>
            <person name="Ransome R.D."/>
            <person name="Dechmann D.K.N."/>
            <person name="Locatelli A.G."/>
            <person name="Puechmaille S.J."/>
            <person name="Fedrigo O."/>
            <person name="Jarvis E.D."/>
            <person name="Hiller M."/>
            <person name="Vernes S.C."/>
            <person name="Myers E.W."/>
            <person name="Teeling E.C."/>
        </authorList>
    </citation>
    <scope>NUCLEOTIDE SEQUENCE [LARGE SCALE GENOMIC DNA]</scope>
    <source>
        <strain evidence="8">MRouAeg1</strain>
        <tissue evidence="8">Muscle</tissue>
    </source>
</reference>
<comment type="similarity">
    <text evidence="2">Belongs to the SMC family. SMC5 subfamily.</text>
</comment>
<feature type="domain" description="Rad50/SbcC-type AAA" evidence="7">
    <location>
        <begin position="55"/>
        <end position="116"/>
    </location>
</feature>
<evidence type="ECO:0000256" key="1">
    <source>
        <dbReference type="ARBA" id="ARBA00004574"/>
    </source>
</evidence>
<dbReference type="PANTHER" id="PTHR45916:SF1">
    <property type="entry name" value="STRUCTURAL MAINTENANCE OF CHROMOSOMES PROTEIN 5"/>
    <property type="match status" value="1"/>
</dbReference>
<dbReference type="GO" id="GO:0005634">
    <property type="term" value="C:nucleus"/>
    <property type="evidence" value="ECO:0007669"/>
    <property type="project" value="TreeGrafter"/>
</dbReference>
<dbReference type="Pfam" id="PF13476">
    <property type="entry name" value="AAA_23"/>
    <property type="match status" value="1"/>
</dbReference>
<keyword evidence="4" id="KW-0779">Telomere</keyword>
<dbReference type="GO" id="GO:0003697">
    <property type="term" value="F:single-stranded DNA binding"/>
    <property type="evidence" value="ECO:0007669"/>
    <property type="project" value="TreeGrafter"/>
</dbReference>
<evidence type="ECO:0000256" key="5">
    <source>
        <dbReference type="ARBA" id="ARBA00023054"/>
    </source>
</evidence>
<evidence type="ECO:0000256" key="2">
    <source>
        <dbReference type="ARBA" id="ARBA00010171"/>
    </source>
</evidence>
<dbReference type="PANTHER" id="PTHR45916">
    <property type="entry name" value="STRUCTURAL MAINTENANCE OF CHROMOSOMES PROTEIN 5"/>
    <property type="match status" value="1"/>
</dbReference>
<protein>
    <recommendedName>
        <fullName evidence="3">Structural maintenance of chromosomes protein 5</fullName>
    </recommendedName>
</protein>
<organism evidence="8 9">
    <name type="scientific">Rousettus aegyptiacus</name>
    <name type="common">Egyptian fruit bat</name>
    <name type="synonym">Pteropus aegyptiacus</name>
    <dbReference type="NCBI Taxonomy" id="9407"/>
    <lineage>
        <taxon>Eukaryota</taxon>
        <taxon>Metazoa</taxon>
        <taxon>Chordata</taxon>
        <taxon>Craniata</taxon>
        <taxon>Vertebrata</taxon>
        <taxon>Euteleostomi</taxon>
        <taxon>Mammalia</taxon>
        <taxon>Eutheria</taxon>
        <taxon>Laurasiatheria</taxon>
        <taxon>Chiroptera</taxon>
        <taxon>Yinpterochiroptera</taxon>
        <taxon>Pteropodoidea</taxon>
        <taxon>Pteropodidae</taxon>
        <taxon>Rousettinae</taxon>
        <taxon>Rousettus</taxon>
    </lineage>
</organism>
<feature type="region of interest" description="Disordered" evidence="6">
    <location>
        <begin position="1"/>
        <end position="47"/>
    </location>
</feature>
<dbReference type="InterPro" id="IPR038729">
    <property type="entry name" value="Rad50/SbcC_AAA"/>
</dbReference>
<gene>
    <name evidence="8" type="ORF">HJG63_018067</name>
</gene>
<evidence type="ECO:0000259" key="7">
    <source>
        <dbReference type="Pfam" id="PF13476"/>
    </source>
</evidence>
<feature type="compositionally biased region" description="Polar residues" evidence="6">
    <location>
        <begin position="1"/>
        <end position="13"/>
    </location>
</feature>
<dbReference type="GO" id="GO:0030915">
    <property type="term" value="C:Smc5-Smc6 complex"/>
    <property type="evidence" value="ECO:0007669"/>
    <property type="project" value="TreeGrafter"/>
</dbReference>
<dbReference type="GO" id="GO:0000724">
    <property type="term" value="P:double-strand break repair via homologous recombination"/>
    <property type="evidence" value="ECO:0007669"/>
    <property type="project" value="TreeGrafter"/>
</dbReference>
<dbReference type="AlphaFoldDB" id="A0A7J8ITH1"/>
<accession>A0A7J8ITH1</accession>
<dbReference type="GO" id="GO:0000781">
    <property type="term" value="C:chromosome, telomeric region"/>
    <property type="evidence" value="ECO:0007669"/>
    <property type="project" value="UniProtKB-SubCell"/>
</dbReference>
<dbReference type="SUPFAM" id="SSF52540">
    <property type="entry name" value="P-loop containing nucleoside triphosphate hydrolases"/>
    <property type="match status" value="1"/>
</dbReference>
<evidence type="ECO:0000256" key="4">
    <source>
        <dbReference type="ARBA" id="ARBA00022895"/>
    </source>
</evidence>